<dbReference type="InterPro" id="IPR006630">
    <property type="entry name" value="La_HTH"/>
</dbReference>
<keyword evidence="4" id="KW-1185">Reference proteome</keyword>
<gene>
    <name evidence="3" type="ORF">ISN44_As12g007360</name>
</gene>
<organism evidence="3 4">
    <name type="scientific">Arabidopsis suecica</name>
    <name type="common">Swedish thale-cress</name>
    <name type="synonym">Cardaminopsis suecica</name>
    <dbReference type="NCBI Taxonomy" id="45249"/>
    <lineage>
        <taxon>Eukaryota</taxon>
        <taxon>Viridiplantae</taxon>
        <taxon>Streptophyta</taxon>
        <taxon>Embryophyta</taxon>
        <taxon>Tracheophyta</taxon>
        <taxon>Spermatophyta</taxon>
        <taxon>Magnoliopsida</taxon>
        <taxon>eudicotyledons</taxon>
        <taxon>Gunneridae</taxon>
        <taxon>Pentapetalae</taxon>
        <taxon>rosids</taxon>
        <taxon>malvids</taxon>
        <taxon>Brassicales</taxon>
        <taxon>Brassicaceae</taxon>
        <taxon>Camelineae</taxon>
        <taxon>Arabidopsis</taxon>
    </lineage>
</organism>
<evidence type="ECO:0000313" key="3">
    <source>
        <dbReference type="EMBL" id="KAG7545237.1"/>
    </source>
</evidence>
<evidence type="ECO:0000259" key="2">
    <source>
        <dbReference type="SMART" id="SM00715"/>
    </source>
</evidence>
<comment type="caution">
    <text evidence="3">The sequence shown here is derived from an EMBL/GenBank/DDBJ whole genome shotgun (WGS) entry which is preliminary data.</text>
</comment>
<proteinExistence type="predicted"/>
<keyword evidence="1" id="KW-0694">RNA-binding</keyword>
<evidence type="ECO:0000256" key="1">
    <source>
        <dbReference type="ARBA" id="ARBA00022884"/>
    </source>
</evidence>
<feature type="domain" description="HTH La-type RNA-binding" evidence="2">
    <location>
        <begin position="62"/>
        <end position="132"/>
    </location>
</feature>
<reference evidence="3 4" key="1">
    <citation type="submission" date="2020-12" db="EMBL/GenBank/DDBJ databases">
        <title>Concerted genomic and epigenomic changes stabilize Arabidopsis allopolyploids.</title>
        <authorList>
            <person name="Chen Z."/>
        </authorList>
    </citation>
    <scope>NUCLEOTIDE SEQUENCE [LARGE SCALE GENOMIC DNA]</scope>
    <source>
        <strain evidence="3">As9502</strain>
        <tissue evidence="3">Leaf</tissue>
    </source>
</reference>
<name>A0A8T1YGF2_ARASU</name>
<dbReference type="EMBL" id="JAEFBJ010000012">
    <property type="protein sequence ID" value="KAG7545237.1"/>
    <property type="molecule type" value="Genomic_DNA"/>
</dbReference>
<sequence length="132" mass="14541">MPTKIQIFATSALVKPVTVNVGRAGAANLDVIQEVEYVKQEAKMVYLLECLQKTSQPVLIFCENKADVDYIHESEDGLVRLSLICSFCKMSGYLKLGNSKGDDIPEDTIKAVADTLRTSSALKISEDGRSRR</sequence>
<accession>A0A8T1YGF2</accession>
<dbReference type="SMART" id="SM00715">
    <property type="entry name" value="LA"/>
    <property type="match status" value="1"/>
</dbReference>
<evidence type="ECO:0000313" key="4">
    <source>
        <dbReference type="Proteomes" id="UP000694251"/>
    </source>
</evidence>
<dbReference type="Proteomes" id="UP000694251">
    <property type="component" value="Chromosome 12"/>
</dbReference>
<dbReference type="AlphaFoldDB" id="A0A8T1YGF2"/>
<dbReference type="OrthoDB" id="196131at2759"/>
<protein>
    <submittedName>
        <fullName evidence="3">La-type HTH domain</fullName>
    </submittedName>
</protein>
<dbReference type="GO" id="GO:0003723">
    <property type="term" value="F:RNA binding"/>
    <property type="evidence" value="ECO:0007669"/>
    <property type="project" value="UniProtKB-KW"/>
</dbReference>